<dbReference type="EMBL" id="FNZM01000008">
    <property type="protein sequence ID" value="SEJ79999.1"/>
    <property type="molecule type" value="Genomic_DNA"/>
</dbReference>
<dbReference type="Proteomes" id="UP000183529">
    <property type="component" value="Unassembled WGS sequence"/>
</dbReference>
<evidence type="ECO:0000256" key="1">
    <source>
        <dbReference type="SAM" id="MobiDB-lite"/>
    </source>
</evidence>
<organism evidence="2 3">
    <name type="scientific">Paraburkholderia tropica</name>
    <dbReference type="NCBI Taxonomy" id="92647"/>
    <lineage>
        <taxon>Bacteria</taxon>
        <taxon>Pseudomonadati</taxon>
        <taxon>Pseudomonadota</taxon>
        <taxon>Betaproteobacteria</taxon>
        <taxon>Burkholderiales</taxon>
        <taxon>Burkholderiaceae</taxon>
        <taxon>Paraburkholderia</taxon>
    </lineage>
</organism>
<evidence type="ECO:0000313" key="2">
    <source>
        <dbReference type="EMBL" id="SEJ79999.1"/>
    </source>
</evidence>
<feature type="region of interest" description="Disordered" evidence="1">
    <location>
        <begin position="1"/>
        <end position="23"/>
    </location>
</feature>
<comment type="caution">
    <text evidence="2">The sequence shown here is derived from an EMBL/GenBank/DDBJ whole genome shotgun (WGS) entry which is preliminary data.</text>
</comment>
<evidence type="ECO:0000313" key="3">
    <source>
        <dbReference type="Proteomes" id="UP000183529"/>
    </source>
</evidence>
<protein>
    <submittedName>
        <fullName evidence="2">Uncharacterized protein</fullName>
    </submittedName>
</protein>
<proteinExistence type="predicted"/>
<reference evidence="2 3" key="1">
    <citation type="submission" date="2016-10" db="EMBL/GenBank/DDBJ databases">
        <authorList>
            <person name="Varghese N."/>
            <person name="Submissions S."/>
        </authorList>
    </citation>
    <scope>NUCLEOTIDE SEQUENCE [LARGE SCALE GENOMIC DNA]</scope>
    <source>
        <strain evidence="2 3">LMG 22274</strain>
    </source>
</reference>
<gene>
    <name evidence="2" type="ORF">SAMN05216550_108341</name>
</gene>
<feature type="compositionally biased region" description="Polar residues" evidence="1">
    <location>
        <begin position="7"/>
        <end position="21"/>
    </location>
</feature>
<sequence>MRGGTRYGSSRPATKAKTSGLHSLDARRLHREALLRPGLSYGWQWTNDRGERTSSIGIRTHEHGLTVTYAINGESVQRRMWA</sequence>
<accession>A0AAQ1JUM9</accession>
<dbReference type="AlphaFoldDB" id="A0AAQ1JUM9"/>
<name>A0AAQ1JUM9_9BURK</name>